<gene>
    <name evidence="6" type="ORF">FM21_36090</name>
</gene>
<dbReference type="InterPro" id="IPR009057">
    <property type="entry name" value="Homeodomain-like_sf"/>
</dbReference>
<dbReference type="EMBL" id="JNFQ01000010">
    <property type="protein sequence ID" value="KFG71183.1"/>
    <property type="molecule type" value="Genomic_DNA"/>
</dbReference>
<reference evidence="6 7" key="1">
    <citation type="submission" date="2014-05" db="EMBL/GenBank/DDBJ databases">
        <title>Complete genome sequence of the Streptomyces mutabilis TRM45540.</title>
        <authorList>
            <person name="Luo X."/>
            <person name="Zhang L."/>
        </authorList>
    </citation>
    <scope>NUCLEOTIDE SEQUENCE [LARGE SCALE GENOMIC DNA]</scope>
    <source>
        <strain evidence="6 7">TRM45540</strain>
    </source>
</reference>
<dbReference type="GO" id="GO:0003677">
    <property type="term" value="F:DNA binding"/>
    <property type="evidence" value="ECO:0007669"/>
    <property type="project" value="UniProtKB-UniRule"/>
</dbReference>
<comment type="caution">
    <text evidence="6">The sequence shown here is derived from an EMBL/GenBank/DDBJ whole genome shotgun (WGS) entry which is preliminary data.</text>
</comment>
<dbReference type="Gene3D" id="1.10.357.10">
    <property type="entry name" value="Tetracycline Repressor, domain 2"/>
    <property type="match status" value="1"/>
</dbReference>
<keyword evidence="3" id="KW-0804">Transcription</keyword>
<evidence type="ECO:0000313" key="7">
    <source>
        <dbReference type="Proteomes" id="UP000029095"/>
    </source>
</evidence>
<accession>A0A086MQL5</accession>
<dbReference type="Proteomes" id="UP000029095">
    <property type="component" value="Unassembled WGS sequence"/>
</dbReference>
<evidence type="ECO:0000256" key="1">
    <source>
        <dbReference type="ARBA" id="ARBA00023015"/>
    </source>
</evidence>
<feature type="domain" description="HTH tetR-type" evidence="5">
    <location>
        <begin position="5"/>
        <end position="65"/>
    </location>
</feature>
<evidence type="ECO:0000256" key="2">
    <source>
        <dbReference type="ARBA" id="ARBA00023125"/>
    </source>
</evidence>
<dbReference type="PROSITE" id="PS50977">
    <property type="entry name" value="HTH_TETR_2"/>
    <property type="match status" value="1"/>
</dbReference>
<dbReference type="AlphaFoldDB" id="A0A086MQL5"/>
<dbReference type="PANTHER" id="PTHR47506">
    <property type="entry name" value="TRANSCRIPTIONAL REGULATORY PROTEIN"/>
    <property type="match status" value="1"/>
</dbReference>
<dbReference type="RefSeq" id="WP_043386640.1">
    <property type="nucleotide sequence ID" value="NZ_KN039953.1"/>
</dbReference>
<feature type="DNA-binding region" description="H-T-H motif" evidence="4">
    <location>
        <begin position="28"/>
        <end position="47"/>
    </location>
</feature>
<evidence type="ECO:0000256" key="4">
    <source>
        <dbReference type="PROSITE-ProRule" id="PRU00335"/>
    </source>
</evidence>
<keyword evidence="1" id="KW-0805">Transcription regulation</keyword>
<evidence type="ECO:0000259" key="5">
    <source>
        <dbReference type="PROSITE" id="PS50977"/>
    </source>
</evidence>
<dbReference type="HOGENOM" id="CLU_069356_23_2_11"/>
<keyword evidence="2 4" id="KW-0238">DNA-binding</keyword>
<protein>
    <submittedName>
        <fullName evidence="6">TetR family transcriptional regulator</fullName>
    </submittedName>
</protein>
<sequence>MTDDEAARARALDAAEELFYARGVQAVGMDAVRNASSLSLKRLYQLFPSKEALVLQFLRRRDERWRQALARHVDTRTAPDERLLAVFDWLHAWFREPGFRGCAFINSFGELGGVSADVAEQARHHKQAFRDYLADLVAASGLPADLADQLLLLAEGAITTAAITGTAAPAVHARTAALALLRAHARNHRADPAVGPR</sequence>
<dbReference type="Pfam" id="PF00440">
    <property type="entry name" value="TetR_N"/>
    <property type="match status" value="1"/>
</dbReference>
<dbReference type="STRING" id="1915400.FM21_36090"/>
<dbReference type="SUPFAM" id="SSF48498">
    <property type="entry name" value="Tetracyclin repressor-like, C-terminal domain"/>
    <property type="match status" value="1"/>
</dbReference>
<dbReference type="PANTHER" id="PTHR47506:SF1">
    <property type="entry name" value="HTH-TYPE TRANSCRIPTIONAL REGULATOR YJDC"/>
    <property type="match status" value="1"/>
</dbReference>
<proteinExistence type="predicted"/>
<keyword evidence="7" id="KW-1185">Reference proteome</keyword>
<dbReference type="InterPro" id="IPR001647">
    <property type="entry name" value="HTH_TetR"/>
</dbReference>
<evidence type="ECO:0000313" key="6">
    <source>
        <dbReference type="EMBL" id="KFG71183.1"/>
    </source>
</evidence>
<name>A0A086MQL5_9ACTN</name>
<dbReference type="SUPFAM" id="SSF46689">
    <property type="entry name" value="Homeodomain-like"/>
    <property type="match status" value="1"/>
</dbReference>
<evidence type="ECO:0000256" key="3">
    <source>
        <dbReference type="ARBA" id="ARBA00023163"/>
    </source>
</evidence>
<organism evidence="6 7">
    <name type="scientific">Streptomyces mutabilis</name>
    <dbReference type="NCBI Taxonomy" id="67332"/>
    <lineage>
        <taxon>Bacteria</taxon>
        <taxon>Bacillati</taxon>
        <taxon>Actinomycetota</taxon>
        <taxon>Actinomycetes</taxon>
        <taxon>Kitasatosporales</taxon>
        <taxon>Streptomycetaceae</taxon>
        <taxon>Streptomyces</taxon>
    </lineage>
</organism>
<dbReference type="InterPro" id="IPR036271">
    <property type="entry name" value="Tet_transcr_reg_TetR-rel_C_sf"/>
</dbReference>